<keyword evidence="2" id="KW-1185">Reference proteome</keyword>
<gene>
    <name evidence="1" type="ORF">EVAR_39389_1</name>
</gene>
<evidence type="ECO:0000313" key="1">
    <source>
        <dbReference type="EMBL" id="GBP84981.1"/>
    </source>
</evidence>
<reference evidence="1 2" key="1">
    <citation type="journal article" date="2019" name="Commun. Biol.">
        <title>The bagworm genome reveals a unique fibroin gene that provides high tensile strength.</title>
        <authorList>
            <person name="Kono N."/>
            <person name="Nakamura H."/>
            <person name="Ohtoshi R."/>
            <person name="Tomita M."/>
            <person name="Numata K."/>
            <person name="Arakawa K."/>
        </authorList>
    </citation>
    <scope>NUCLEOTIDE SEQUENCE [LARGE SCALE GENOMIC DNA]</scope>
</reference>
<dbReference type="AlphaFoldDB" id="A0A4C1Z810"/>
<organism evidence="1 2">
    <name type="scientific">Eumeta variegata</name>
    <name type="common">Bagworm moth</name>
    <name type="synonym">Eumeta japonica</name>
    <dbReference type="NCBI Taxonomy" id="151549"/>
    <lineage>
        <taxon>Eukaryota</taxon>
        <taxon>Metazoa</taxon>
        <taxon>Ecdysozoa</taxon>
        <taxon>Arthropoda</taxon>
        <taxon>Hexapoda</taxon>
        <taxon>Insecta</taxon>
        <taxon>Pterygota</taxon>
        <taxon>Neoptera</taxon>
        <taxon>Endopterygota</taxon>
        <taxon>Lepidoptera</taxon>
        <taxon>Glossata</taxon>
        <taxon>Ditrysia</taxon>
        <taxon>Tineoidea</taxon>
        <taxon>Psychidae</taxon>
        <taxon>Oiketicinae</taxon>
        <taxon>Eumeta</taxon>
    </lineage>
</organism>
<protein>
    <submittedName>
        <fullName evidence="1">Uncharacterized protein</fullName>
    </submittedName>
</protein>
<accession>A0A4C1Z810</accession>
<comment type="caution">
    <text evidence="1">The sequence shown here is derived from an EMBL/GenBank/DDBJ whole genome shotgun (WGS) entry which is preliminary data.</text>
</comment>
<sequence>MRVRLFASSNSGPYLIRGRLARTQLRRSQYGRGAEGSGTITNVETLLQNTFTIYDSTQGSIPLPPARALLCDDEDVRRPRRRPYSNT</sequence>
<dbReference type="EMBL" id="BGZK01001709">
    <property type="protein sequence ID" value="GBP84981.1"/>
    <property type="molecule type" value="Genomic_DNA"/>
</dbReference>
<evidence type="ECO:0000313" key="2">
    <source>
        <dbReference type="Proteomes" id="UP000299102"/>
    </source>
</evidence>
<dbReference type="Proteomes" id="UP000299102">
    <property type="component" value="Unassembled WGS sequence"/>
</dbReference>
<proteinExistence type="predicted"/>
<name>A0A4C1Z810_EUMVA</name>